<protein>
    <submittedName>
        <fullName evidence="4">DNA starvation/stationary phase protection protein</fullName>
    </submittedName>
</protein>
<dbReference type="InterPro" id="IPR009078">
    <property type="entry name" value="Ferritin-like_SF"/>
</dbReference>
<feature type="domain" description="Ferritin/DPS" evidence="3">
    <location>
        <begin position="13"/>
        <end position="152"/>
    </location>
</feature>
<dbReference type="AlphaFoldDB" id="A0A426RQX7"/>
<dbReference type="PRINTS" id="PR01346">
    <property type="entry name" value="HELNAPAPROT"/>
</dbReference>
<evidence type="ECO:0000313" key="4">
    <source>
        <dbReference type="EMBL" id="RRQ51402.1"/>
    </source>
</evidence>
<dbReference type="InterPro" id="IPR012347">
    <property type="entry name" value="Ferritin-like"/>
</dbReference>
<comment type="caution">
    <text evidence="4">The sequence shown here is derived from an EMBL/GenBank/DDBJ whole genome shotgun (WGS) entry which is preliminary data.</text>
</comment>
<evidence type="ECO:0000256" key="2">
    <source>
        <dbReference type="RuleBase" id="RU003875"/>
    </source>
</evidence>
<keyword evidence="5" id="KW-1185">Reference proteome</keyword>
<comment type="similarity">
    <text evidence="1 2">Belongs to the Dps family.</text>
</comment>
<dbReference type="CDD" id="cd01043">
    <property type="entry name" value="DPS"/>
    <property type="match status" value="1"/>
</dbReference>
<name>A0A426RQX7_9SPHN</name>
<dbReference type="GO" id="GO:0008199">
    <property type="term" value="F:ferric iron binding"/>
    <property type="evidence" value="ECO:0007669"/>
    <property type="project" value="InterPro"/>
</dbReference>
<dbReference type="PIRSF" id="PIRSF005900">
    <property type="entry name" value="Dps"/>
    <property type="match status" value="1"/>
</dbReference>
<accession>A0A426RQX7</accession>
<evidence type="ECO:0000256" key="1">
    <source>
        <dbReference type="ARBA" id="ARBA00009497"/>
    </source>
</evidence>
<proteinExistence type="inferred from homology"/>
<dbReference type="RefSeq" id="WP_125229417.1">
    <property type="nucleotide sequence ID" value="NZ_RWJI01000001.1"/>
</dbReference>
<dbReference type="EMBL" id="RWJI01000001">
    <property type="protein sequence ID" value="RRQ51402.1"/>
    <property type="molecule type" value="Genomic_DNA"/>
</dbReference>
<dbReference type="InterPro" id="IPR002177">
    <property type="entry name" value="DPS_DNA-bd"/>
</dbReference>
<dbReference type="InterPro" id="IPR008331">
    <property type="entry name" value="Ferritin_DPS_dom"/>
</dbReference>
<dbReference type="PANTHER" id="PTHR42932:SF3">
    <property type="entry name" value="DNA PROTECTION DURING STARVATION PROTEIN"/>
    <property type="match status" value="1"/>
</dbReference>
<reference evidence="4 5" key="1">
    <citation type="submission" date="2018-12" db="EMBL/GenBank/DDBJ databases">
        <authorList>
            <person name="Kim S.-J."/>
            <person name="Jung G.-Y."/>
        </authorList>
    </citation>
    <scope>NUCLEOTIDE SEQUENCE [LARGE SCALE GENOMIC DNA]</scope>
    <source>
        <strain evidence="4 5">03SU3-P</strain>
    </source>
</reference>
<dbReference type="PANTHER" id="PTHR42932">
    <property type="entry name" value="GENERAL STRESS PROTEIN 20U"/>
    <property type="match status" value="1"/>
</dbReference>
<evidence type="ECO:0000259" key="3">
    <source>
        <dbReference type="Pfam" id="PF00210"/>
    </source>
</evidence>
<organism evidence="4 5">
    <name type="scientific">Sphingorhabdus wooponensis</name>
    <dbReference type="NCBI Taxonomy" id="940136"/>
    <lineage>
        <taxon>Bacteria</taxon>
        <taxon>Pseudomonadati</taxon>
        <taxon>Pseudomonadota</taxon>
        <taxon>Alphaproteobacteria</taxon>
        <taxon>Sphingomonadales</taxon>
        <taxon>Sphingomonadaceae</taxon>
        <taxon>Sphingorhabdus</taxon>
    </lineage>
</organism>
<dbReference type="SUPFAM" id="SSF47240">
    <property type="entry name" value="Ferritin-like"/>
    <property type="match status" value="1"/>
</dbReference>
<sequence>MAAGDNSKKALADALNGLLADYYALYLKTKNFHWHVTGPHFREYHLLFDEQATELIATTDLVAERVRKLGQDTLTSIGSIAAKQRIADHDSTSTDAAAMLAALHTDNETLIKALKEAKDLAEEAGDNATDGLLDDWTDQAEQRAWFLAATMGNA</sequence>
<dbReference type="Proteomes" id="UP000268553">
    <property type="component" value="Unassembled WGS sequence"/>
</dbReference>
<gene>
    <name evidence="4" type="ORF">D7D48_00340</name>
</gene>
<dbReference type="OrthoDB" id="9797687at2"/>
<dbReference type="Pfam" id="PF00210">
    <property type="entry name" value="Ferritin"/>
    <property type="match status" value="1"/>
</dbReference>
<evidence type="ECO:0000313" key="5">
    <source>
        <dbReference type="Proteomes" id="UP000268553"/>
    </source>
</evidence>
<dbReference type="Gene3D" id="1.20.1260.10">
    <property type="match status" value="1"/>
</dbReference>